<feature type="transmembrane region" description="Helical" evidence="1">
    <location>
        <begin position="21"/>
        <end position="45"/>
    </location>
</feature>
<keyword evidence="1" id="KW-0472">Membrane</keyword>
<organism evidence="2 3">
    <name type="scientific">Bacteroides fragilis str. S36L11</name>
    <dbReference type="NCBI Taxonomy" id="1339327"/>
    <lineage>
        <taxon>Bacteria</taxon>
        <taxon>Pseudomonadati</taxon>
        <taxon>Bacteroidota</taxon>
        <taxon>Bacteroidia</taxon>
        <taxon>Bacteroidales</taxon>
        <taxon>Bacteroidaceae</taxon>
        <taxon>Bacteroides</taxon>
    </lineage>
</organism>
<reference evidence="2 3" key="1">
    <citation type="submission" date="2014-02" db="EMBL/GenBank/DDBJ databases">
        <authorList>
            <person name="Sears C."/>
            <person name="Carroll K."/>
            <person name="Sack B.R."/>
            <person name="Qadri F."/>
            <person name="Myers L.L."/>
            <person name="Chung G.-T."/>
            <person name="Escheverria P."/>
            <person name="Fraser C.M."/>
            <person name="Sadzewicz L."/>
            <person name="Shefchek K.A."/>
            <person name="Tallon L."/>
            <person name="Das S.P."/>
            <person name="Daugherty S."/>
            <person name="Mongodin E.F."/>
        </authorList>
    </citation>
    <scope>NUCLEOTIDE SEQUENCE [LARGE SCALE GENOMIC DNA]</scope>
    <source>
        <strain evidence="2 3">S36L11</strain>
    </source>
</reference>
<comment type="caution">
    <text evidence="2">The sequence shown here is derived from an EMBL/GenBank/DDBJ whole genome shotgun (WGS) entry which is preliminary data.</text>
</comment>
<evidence type="ECO:0000313" key="3">
    <source>
        <dbReference type="Proteomes" id="UP000022082"/>
    </source>
</evidence>
<gene>
    <name evidence="2" type="ORF">M136_2375</name>
</gene>
<sequence length="46" mass="5446">MNKIQEDIKRMDREISLVCFCLYRIKKLIITMLVFVLLGLLTGFLL</sequence>
<dbReference type="EMBL" id="JGDJ01000213">
    <property type="protein sequence ID" value="EXZ28444.1"/>
    <property type="molecule type" value="Genomic_DNA"/>
</dbReference>
<keyword evidence="1" id="KW-0812">Transmembrane</keyword>
<dbReference type="AlphaFoldDB" id="A0A015Z0K4"/>
<dbReference type="Proteomes" id="UP000022082">
    <property type="component" value="Unassembled WGS sequence"/>
</dbReference>
<proteinExistence type="predicted"/>
<protein>
    <submittedName>
        <fullName evidence="2">Uncharacterized protein</fullName>
    </submittedName>
</protein>
<accession>A0A015Z0K4</accession>
<keyword evidence="1" id="KW-1133">Transmembrane helix</keyword>
<evidence type="ECO:0000256" key="1">
    <source>
        <dbReference type="SAM" id="Phobius"/>
    </source>
</evidence>
<evidence type="ECO:0000313" key="2">
    <source>
        <dbReference type="EMBL" id="EXZ28444.1"/>
    </source>
</evidence>
<name>A0A015Z0K4_BACFG</name>